<proteinExistence type="predicted"/>
<dbReference type="Gene3D" id="1.50.10.100">
    <property type="entry name" value="Chondroitin AC/alginate lyase"/>
    <property type="match status" value="1"/>
</dbReference>
<evidence type="ECO:0000259" key="2">
    <source>
        <dbReference type="Pfam" id="PF07940"/>
    </source>
</evidence>
<reference evidence="3 4" key="1">
    <citation type="submission" date="2022-10" db="EMBL/GenBank/DDBJ databases">
        <title>Defluviimonas sp. nov., isolated from ocean surface water.</title>
        <authorList>
            <person name="He W."/>
            <person name="Wang L."/>
            <person name="Zhang D.-F."/>
        </authorList>
    </citation>
    <scope>NUCLEOTIDE SEQUENCE [LARGE SCALE GENOMIC DNA]</scope>
    <source>
        <strain evidence="3 4">WL0075</strain>
    </source>
</reference>
<accession>A0ABT2Z6A7</accession>
<evidence type="ECO:0000313" key="4">
    <source>
        <dbReference type="Proteomes" id="UP001652503"/>
    </source>
</evidence>
<name>A0ABT2Z6A7_9RHOB</name>
<dbReference type="EMBL" id="JAOWLA010000024">
    <property type="protein sequence ID" value="MCV2866684.1"/>
    <property type="molecule type" value="Genomic_DNA"/>
</dbReference>
<gene>
    <name evidence="3" type="ORF">OE647_18400</name>
</gene>
<organism evidence="3 4">
    <name type="scientific">Albidovulum sediminicola</name>
    <dbReference type="NCBI Taxonomy" id="2984331"/>
    <lineage>
        <taxon>Bacteria</taxon>
        <taxon>Pseudomonadati</taxon>
        <taxon>Pseudomonadota</taxon>
        <taxon>Alphaproteobacteria</taxon>
        <taxon>Rhodobacterales</taxon>
        <taxon>Paracoccaceae</taxon>
        <taxon>Albidovulum</taxon>
    </lineage>
</organism>
<dbReference type="Pfam" id="PF07940">
    <property type="entry name" value="Hepar_II_III_C"/>
    <property type="match status" value="1"/>
</dbReference>
<protein>
    <submittedName>
        <fullName evidence="3">Heparinase II/III family protein</fullName>
    </submittedName>
</protein>
<evidence type="ECO:0000256" key="1">
    <source>
        <dbReference type="ARBA" id="ARBA00004196"/>
    </source>
</evidence>
<dbReference type="Proteomes" id="UP001652503">
    <property type="component" value="Unassembled WGS sequence"/>
</dbReference>
<sequence length="583" mass="62312">MRQGESGQLARTGWADRLASRLAGLAHAPKGFVRRPEPRTIGSYARGRQLVSGTFQLAGFLVEGLDRPIWDVSMPDQRFEAELHGCAWLDDLAAVADASARERAQSWVFGWIQRFGTGGGRGWAPELTGRRLIRLINHAPFLLGGRDQADTAAFFRCLGLHTTYLARRWRAAPEGIAQFEALTGLICAAQSLSGMEGHLPSAAAAMARLCSRQIEPDGAIPTRNPQELMEVLTHLTWAEAALKEAGQAEPPALRAAIERIAPTLRALRHADGGLARFHGGGRGAEGRLDQALASAGGRAVTAHGLAMGYARLAAGRTTVIVDAAAPPTGPASDNAHASTLAMELTSARRPVIVNCGSGASYGADWWRAGRATPLHSTLCIRGLSSSRIESAAGPEGTGRGVLAEVPDQVWAQVDSDLDGVRLLGGHNGFGPTHGMTHVRELTLSIDGRHLKGEDTLGAMTAPDRKRYEKVIARLGAEGIRFDVRFHLHPDVDAALDLGGTAVSMALKSGEIWVFRHDGVGELSLEPSVYLEKGRLKPRPARQIVLSATVVDYACQLGWTLAKAQDTPAAIRDTLRDEDIPKPS</sequence>
<dbReference type="InterPro" id="IPR012480">
    <property type="entry name" value="Hepar_II_III_C"/>
</dbReference>
<dbReference type="InterPro" id="IPR008929">
    <property type="entry name" value="Chondroitin_lyas"/>
</dbReference>
<comment type="caution">
    <text evidence="3">The sequence shown here is derived from an EMBL/GenBank/DDBJ whole genome shotgun (WGS) entry which is preliminary data.</text>
</comment>
<evidence type="ECO:0000313" key="3">
    <source>
        <dbReference type="EMBL" id="MCV2866684.1"/>
    </source>
</evidence>
<comment type="subcellular location">
    <subcellularLocation>
        <location evidence="1">Cell envelope</location>
    </subcellularLocation>
</comment>
<dbReference type="Gene3D" id="2.70.98.70">
    <property type="match status" value="1"/>
</dbReference>
<feature type="domain" description="Heparinase II/III-like C-terminal" evidence="2">
    <location>
        <begin position="302"/>
        <end position="559"/>
    </location>
</feature>
<dbReference type="RefSeq" id="WP_263723220.1">
    <property type="nucleotide sequence ID" value="NZ_JAOWLA010000024.1"/>
</dbReference>
<keyword evidence="4" id="KW-1185">Reference proteome</keyword>